<name>A0AA88Y0Z5_PINIB</name>
<comment type="caution">
    <text evidence="3">The sequence shown here is derived from an EMBL/GenBank/DDBJ whole genome shotgun (WGS) entry which is preliminary data.</text>
</comment>
<dbReference type="Proteomes" id="UP001186944">
    <property type="component" value="Unassembled WGS sequence"/>
</dbReference>
<feature type="region of interest" description="Disordered" evidence="2">
    <location>
        <begin position="1"/>
        <end position="34"/>
    </location>
</feature>
<evidence type="ECO:0000313" key="3">
    <source>
        <dbReference type="EMBL" id="KAK3091836.1"/>
    </source>
</evidence>
<evidence type="ECO:0000256" key="2">
    <source>
        <dbReference type="SAM" id="MobiDB-lite"/>
    </source>
</evidence>
<evidence type="ECO:0000313" key="4">
    <source>
        <dbReference type="Proteomes" id="UP001186944"/>
    </source>
</evidence>
<accession>A0AA88Y0Z5</accession>
<organism evidence="3 4">
    <name type="scientific">Pinctada imbricata</name>
    <name type="common">Atlantic pearl-oyster</name>
    <name type="synonym">Pinctada martensii</name>
    <dbReference type="NCBI Taxonomy" id="66713"/>
    <lineage>
        <taxon>Eukaryota</taxon>
        <taxon>Metazoa</taxon>
        <taxon>Spiralia</taxon>
        <taxon>Lophotrochozoa</taxon>
        <taxon>Mollusca</taxon>
        <taxon>Bivalvia</taxon>
        <taxon>Autobranchia</taxon>
        <taxon>Pteriomorphia</taxon>
        <taxon>Pterioida</taxon>
        <taxon>Pterioidea</taxon>
        <taxon>Pteriidae</taxon>
        <taxon>Pinctada</taxon>
    </lineage>
</organism>
<reference evidence="3" key="1">
    <citation type="submission" date="2019-08" db="EMBL/GenBank/DDBJ databases">
        <title>The improved chromosome-level genome for the pearl oyster Pinctada fucata martensii using PacBio sequencing and Hi-C.</title>
        <authorList>
            <person name="Zheng Z."/>
        </authorList>
    </citation>
    <scope>NUCLEOTIDE SEQUENCE</scope>
    <source>
        <strain evidence="3">ZZ-2019</strain>
        <tissue evidence="3">Adductor muscle</tissue>
    </source>
</reference>
<sequence>MVLERERDNNSTPSKYVNEEEKPKRKASQHSIMDYLREKSDKEIDLKKREIDIRTEELKLEREKFELEREERRQKLIQEKEEKFAFMELLKKNGEIEKTNHETLMY</sequence>
<keyword evidence="1" id="KW-0175">Coiled coil</keyword>
<dbReference type="EMBL" id="VSWD01000010">
    <property type="protein sequence ID" value="KAK3091836.1"/>
    <property type="molecule type" value="Genomic_DNA"/>
</dbReference>
<proteinExistence type="predicted"/>
<feature type="coiled-coil region" evidence="1">
    <location>
        <begin position="48"/>
        <end position="82"/>
    </location>
</feature>
<keyword evidence="4" id="KW-1185">Reference proteome</keyword>
<evidence type="ECO:0000256" key="1">
    <source>
        <dbReference type="SAM" id="Coils"/>
    </source>
</evidence>
<protein>
    <submittedName>
        <fullName evidence="3">Uncharacterized protein</fullName>
    </submittedName>
</protein>
<gene>
    <name evidence="3" type="ORF">FSP39_023052</name>
</gene>
<dbReference type="AlphaFoldDB" id="A0AA88Y0Z5"/>